<accession>A0A164JHI6</accession>
<organism evidence="4 5">
    <name type="scientific">Nocardia terpenica</name>
    <dbReference type="NCBI Taxonomy" id="455432"/>
    <lineage>
        <taxon>Bacteria</taxon>
        <taxon>Bacillati</taxon>
        <taxon>Actinomycetota</taxon>
        <taxon>Actinomycetes</taxon>
        <taxon>Mycobacteriales</taxon>
        <taxon>Nocardiaceae</taxon>
        <taxon>Nocardia</taxon>
    </lineage>
</organism>
<keyword evidence="5" id="KW-1185">Reference proteome</keyword>
<dbReference type="AlphaFoldDB" id="A0A164JHI6"/>
<dbReference type="STRING" id="455432.AWN90_03765"/>
<dbReference type="RefSeq" id="WP_067577683.1">
    <property type="nucleotide sequence ID" value="NZ_JABMCZ010000003.1"/>
</dbReference>
<evidence type="ECO:0000313" key="4">
    <source>
        <dbReference type="EMBL" id="KZM70409.1"/>
    </source>
</evidence>
<comment type="caution">
    <text evidence="4">The sequence shown here is derived from an EMBL/GenBank/DDBJ whole genome shotgun (WGS) entry which is preliminary data.</text>
</comment>
<sequence length="236" mass="24101">MPHPDTTDTEQGWGWLDATATPPIPLHASTGAPAEDPSPDDAWNWLTAAAPEPPTDTGDAPRNSRLPRRGWIALSAALIVTATMVTVGALMVHPGGQPVVPSVTAAPPTLSAVPAVAAACAGLSGTVTDGAGSTDTPAGVIAAFEYAYYTQRSADAAMAVLAPEAGIQAQALAAGIASIPAGSTHCVAITPLAEGAQSVHLVEVHPDRTRVDYLQIINTRTDNGRVLITNIQKQQA</sequence>
<protein>
    <recommendedName>
        <fullName evidence="3">DUF8176 domain-containing protein</fullName>
    </recommendedName>
</protein>
<keyword evidence="2" id="KW-0472">Membrane</keyword>
<dbReference type="Proteomes" id="UP000076512">
    <property type="component" value="Unassembled WGS sequence"/>
</dbReference>
<dbReference type="OrthoDB" id="4554281at2"/>
<feature type="transmembrane region" description="Helical" evidence="2">
    <location>
        <begin position="71"/>
        <end position="92"/>
    </location>
</feature>
<dbReference type="InterPro" id="IPR058489">
    <property type="entry name" value="DUF8176"/>
</dbReference>
<reference evidence="4 5" key="1">
    <citation type="submission" date="2016-04" db="EMBL/GenBank/DDBJ databases">
        <authorList>
            <person name="Evans L.H."/>
            <person name="Alamgir A."/>
            <person name="Owens N."/>
            <person name="Weber N.D."/>
            <person name="Virtaneva K."/>
            <person name="Barbian K."/>
            <person name="Babar A."/>
            <person name="Rosenke K."/>
        </authorList>
    </citation>
    <scope>NUCLEOTIDE SEQUENCE [LARGE SCALE GENOMIC DNA]</scope>
    <source>
        <strain evidence="4 5">IFM 0406</strain>
    </source>
</reference>
<keyword evidence="2" id="KW-1133">Transmembrane helix</keyword>
<dbReference type="EMBL" id="LWGR01000015">
    <property type="protein sequence ID" value="KZM70409.1"/>
    <property type="molecule type" value="Genomic_DNA"/>
</dbReference>
<evidence type="ECO:0000259" key="3">
    <source>
        <dbReference type="Pfam" id="PF26527"/>
    </source>
</evidence>
<feature type="region of interest" description="Disordered" evidence="1">
    <location>
        <begin position="1"/>
        <end position="65"/>
    </location>
</feature>
<proteinExistence type="predicted"/>
<gene>
    <name evidence="4" type="ORF">AWN90_03765</name>
</gene>
<evidence type="ECO:0000256" key="2">
    <source>
        <dbReference type="SAM" id="Phobius"/>
    </source>
</evidence>
<dbReference type="Pfam" id="PF26527">
    <property type="entry name" value="DUF8176"/>
    <property type="match status" value="1"/>
</dbReference>
<feature type="domain" description="DUF8176" evidence="3">
    <location>
        <begin position="126"/>
        <end position="232"/>
    </location>
</feature>
<name>A0A164JHI6_9NOCA</name>
<evidence type="ECO:0000313" key="5">
    <source>
        <dbReference type="Proteomes" id="UP000076512"/>
    </source>
</evidence>
<keyword evidence="2" id="KW-0812">Transmembrane</keyword>
<evidence type="ECO:0000256" key="1">
    <source>
        <dbReference type="SAM" id="MobiDB-lite"/>
    </source>
</evidence>